<evidence type="ECO:0008006" key="4">
    <source>
        <dbReference type="Google" id="ProtNLM"/>
    </source>
</evidence>
<organism evidence="2 3">
    <name type="scientific">Nocardia otitidiscaviarum</name>
    <dbReference type="NCBI Taxonomy" id="1823"/>
    <lineage>
        <taxon>Bacteria</taxon>
        <taxon>Bacillati</taxon>
        <taxon>Actinomycetota</taxon>
        <taxon>Actinomycetes</taxon>
        <taxon>Mycobacteriales</taxon>
        <taxon>Nocardiaceae</taxon>
        <taxon>Nocardia</taxon>
    </lineage>
</organism>
<dbReference type="Proteomes" id="UP000255467">
    <property type="component" value="Unassembled WGS sequence"/>
</dbReference>
<dbReference type="RefSeq" id="WP_039811388.1">
    <property type="nucleotide sequence ID" value="NZ_UGRY01000002.1"/>
</dbReference>
<accession>A0A378YPD1</accession>
<proteinExistence type="predicted"/>
<feature type="signal peptide" evidence="1">
    <location>
        <begin position="1"/>
        <end position="19"/>
    </location>
</feature>
<protein>
    <recommendedName>
        <fullName evidence="4">Lipoprotein</fullName>
    </recommendedName>
</protein>
<name>A0A378YPD1_9NOCA</name>
<sequence length="146" mass="14954">MRRTTMIILAVTISVGALSGCSRTSSETSAPSGAGTSTTAAASGASTAEYCEAVEELGDLAAASTSAELIAKARRIAEVAPADIRADWVAFADASEAGLDLSEIDFSNPDTAIEELQGKTVEAQQNATKLTNASTNIGKHITRTCE</sequence>
<evidence type="ECO:0000256" key="1">
    <source>
        <dbReference type="SAM" id="SignalP"/>
    </source>
</evidence>
<evidence type="ECO:0000313" key="3">
    <source>
        <dbReference type="Proteomes" id="UP000255467"/>
    </source>
</evidence>
<gene>
    <name evidence="2" type="ORF">NCTC1934_03379</name>
</gene>
<feature type="chain" id="PRO_5038939677" description="Lipoprotein" evidence="1">
    <location>
        <begin position="20"/>
        <end position="146"/>
    </location>
</feature>
<keyword evidence="3" id="KW-1185">Reference proteome</keyword>
<evidence type="ECO:0000313" key="2">
    <source>
        <dbReference type="EMBL" id="SUA78259.1"/>
    </source>
</evidence>
<reference evidence="2 3" key="1">
    <citation type="submission" date="2018-06" db="EMBL/GenBank/DDBJ databases">
        <authorList>
            <consortium name="Pathogen Informatics"/>
            <person name="Doyle S."/>
        </authorList>
    </citation>
    <scope>NUCLEOTIDE SEQUENCE [LARGE SCALE GENOMIC DNA]</scope>
    <source>
        <strain evidence="2 3">NCTC1934</strain>
    </source>
</reference>
<keyword evidence="1" id="KW-0732">Signal</keyword>
<dbReference type="AlphaFoldDB" id="A0A378YPD1"/>
<dbReference type="OrthoDB" id="4827668at2"/>
<dbReference type="PROSITE" id="PS51257">
    <property type="entry name" value="PROKAR_LIPOPROTEIN"/>
    <property type="match status" value="1"/>
</dbReference>
<dbReference type="EMBL" id="UGRY01000002">
    <property type="protein sequence ID" value="SUA78259.1"/>
    <property type="molecule type" value="Genomic_DNA"/>
</dbReference>